<dbReference type="InterPro" id="IPR000623">
    <property type="entry name" value="Shikimate_kinase/TSH1"/>
</dbReference>
<dbReference type="GO" id="GO:0004765">
    <property type="term" value="F:shikimate kinase activity"/>
    <property type="evidence" value="ECO:0007669"/>
    <property type="project" value="UniProtKB-UniRule"/>
</dbReference>
<comment type="pathway">
    <text evidence="1 11">Metabolic intermediate biosynthesis; chorismate biosynthesis; chorismate from D-erythrose 4-phosphate and phosphoenolpyruvate: step 5/7.</text>
</comment>
<keyword evidence="11" id="KW-0963">Cytoplasm</keyword>
<proteinExistence type="inferred from homology"/>
<dbReference type="GO" id="GO:0005524">
    <property type="term" value="F:ATP binding"/>
    <property type="evidence" value="ECO:0007669"/>
    <property type="project" value="UniProtKB-UniRule"/>
</dbReference>
<name>A0A0B4XI66_9GAMM</name>
<evidence type="ECO:0000256" key="11">
    <source>
        <dbReference type="HAMAP-Rule" id="MF_00109"/>
    </source>
</evidence>
<dbReference type="HAMAP" id="MF_00109">
    <property type="entry name" value="Shikimate_kinase"/>
    <property type="match status" value="1"/>
</dbReference>
<comment type="subunit">
    <text evidence="11">Monomer.</text>
</comment>
<evidence type="ECO:0000256" key="8">
    <source>
        <dbReference type="ARBA" id="ARBA00022840"/>
    </source>
</evidence>
<dbReference type="AlphaFoldDB" id="A0A0B4XI66"/>
<feature type="binding site" evidence="11">
    <location>
        <position position="121"/>
    </location>
    <ligand>
        <name>ATP</name>
        <dbReference type="ChEBI" id="CHEBI:30616"/>
    </ligand>
</feature>
<feature type="binding site" evidence="11">
    <location>
        <position position="37"/>
    </location>
    <ligand>
        <name>substrate</name>
    </ligand>
</feature>
<protein>
    <recommendedName>
        <fullName evidence="3 11">Shikimate kinase</fullName>
        <shortName evidence="11">SK</shortName>
        <ecNumber evidence="3 11">2.7.1.71</ecNumber>
    </recommendedName>
</protein>
<comment type="subcellular location">
    <subcellularLocation>
        <location evidence="11">Cytoplasm</location>
    </subcellularLocation>
</comment>
<dbReference type="GO" id="GO:0009423">
    <property type="term" value="P:chorismate biosynthetic process"/>
    <property type="evidence" value="ECO:0007669"/>
    <property type="project" value="UniProtKB-UniRule"/>
</dbReference>
<dbReference type="InterPro" id="IPR023000">
    <property type="entry name" value="Shikimate_kinase_CS"/>
</dbReference>
<comment type="function">
    <text evidence="11">Catalyzes the specific phosphorylation of the 3-hydroxyl group of shikimic acid using ATP as a cosubstrate.</text>
</comment>
<dbReference type="PROSITE" id="PS01128">
    <property type="entry name" value="SHIKIMATE_KINASE"/>
    <property type="match status" value="1"/>
</dbReference>
<keyword evidence="8 11" id="KW-0067">ATP-binding</keyword>
<keyword evidence="13" id="KW-1185">Reference proteome</keyword>
<evidence type="ECO:0000256" key="3">
    <source>
        <dbReference type="ARBA" id="ARBA00012154"/>
    </source>
</evidence>
<dbReference type="STRING" id="391936.S7S_01710"/>
<evidence type="ECO:0000256" key="1">
    <source>
        <dbReference type="ARBA" id="ARBA00004842"/>
    </source>
</evidence>
<dbReference type="KEGG" id="apac:S7S_01710"/>
<accession>A0A0B4XI66</accession>
<evidence type="ECO:0000256" key="10">
    <source>
        <dbReference type="ARBA" id="ARBA00048567"/>
    </source>
</evidence>
<dbReference type="OrthoDB" id="9800332at2"/>
<feature type="binding site" evidence="11">
    <location>
        <position position="140"/>
    </location>
    <ligand>
        <name>substrate</name>
    </ligand>
</feature>
<keyword evidence="11" id="KW-0479">Metal-binding</keyword>
<dbReference type="NCBIfam" id="NF003456">
    <property type="entry name" value="PRK05057.1"/>
    <property type="match status" value="1"/>
</dbReference>
<dbReference type="PANTHER" id="PTHR21087">
    <property type="entry name" value="SHIKIMATE KINASE"/>
    <property type="match status" value="1"/>
</dbReference>
<comment type="catalytic activity">
    <reaction evidence="10 11">
        <text>shikimate + ATP = 3-phosphoshikimate + ADP + H(+)</text>
        <dbReference type="Rhea" id="RHEA:13121"/>
        <dbReference type="ChEBI" id="CHEBI:15378"/>
        <dbReference type="ChEBI" id="CHEBI:30616"/>
        <dbReference type="ChEBI" id="CHEBI:36208"/>
        <dbReference type="ChEBI" id="CHEBI:145989"/>
        <dbReference type="ChEBI" id="CHEBI:456216"/>
        <dbReference type="EC" id="2.7.1.71"/>
    </reaction>
</comment>
<dbReference type="EMBL" id="CP004387">
    <property type="protein sequence ID" value="AJD46766.1"/>
    <property type="molecule type" value="Genomic_DNA"/>
</dbReference>
<dbReference type="Pfam" id="PF01202">
    <property type="entry name" value="SKI"/>
    <property type="match status" value="1"/>
</dbReference>
<feature type="binding site" evidence="11">
    <location>
        <position position="83"/>
    </location>
    <ligand>
        <name>substrate</name>
    </ligand>
</feature>
<dbReference type="GO" id="GO:0005829">
    <property type="term" value="C:cytosol"/>
    <property type="evidence" value="ECO:0007669"/>
    <property type="project" value="TreeGrafter"/>
</dbReference>
<evidence type="ECO:0000313" key="12">
    <source>
        <dbReference type="EMBL" id="AJD46766.1"/>
    </source>
</evidence>
<keyword evidence="11" id="KW-0460">Magnesium</keyword>
<keyword evidence="9 11" id="KW-0057">Aromatic amino acid biosynthesis</keyword>
<keyword evidence="5 11" id="KW-0808">Transferase</keyword>
<feature type="binding site" evidence="11">
    <location>
        <begin position="15"/>
        <end position="20"/>
    </location>
    <ligand>
        <name>ATP</name>
        <dbReference type="ChEBI" id="CHEBI:30616"/>
    </ligand>
</feature>
<sequence length="175" mass="19999">MSTTLPPIYLVGPMGAGKSTLGRYLGQQLGRPFHDSDKVIVDRTGADIPWIFDMEGEEGFRRREEEIIEELTRLPEIVMATGGGAVLREANRRHLHERGVVFYLWTPVEVQLARTRHDRNRPLLQTADPERVLRELMAVRDPLYREVAHHIIPTASGNLRKVADLVLDRLHEHEA</sequence>
<evidence type="ECO:0000256" key="9">
    <source>
        <dbReference type="ARBA" id="ARBA00023141"/>
    </source>
</evidence>
<dbReference type="CDD" id="cd00464">
    <property type="entry name" value="SK"/>
    <property type="match status" value="1"/>
</dbReference>
<dbReference type="Proteomes" id="UP000006764">
    <property type="component" value="Chromosome"/>
</dbReference>
<dbReference type="InterPro" id="IPR027417">
    <property type="entry name" value="P-loop_NTPase"/>
</dbReference>
<dbReference type="Gene3D" id="3.40.50.300">
    <property type="entry name" value="P-loop containing nucleotide triphosphate hydrolases"/>
    <property type="match status" value="1"/>
</dbReference>
<dbReference type="UniPathway" id="UPA00053">
    <property type="reaction ID" value="UER00088"/>
</dbReference>
<dbReference type="InterPro" id="IPR031322">
    <property type="entry name" value="Shikimate/glucono_kinase"/>
</dbReference>
<evidence type="ECO:0000256" key="5">
    <source>
        <dbReference type="ARBA" id="ARBA00022679"/>
    </source>
</evidence>
<feature type="binding site" evidence="11">
    <location>
        <position position="19"/>
    </location>
    <ligand>
        <name>Mg(2+)</name>
        <dbReference type="ChEBI" id="CHEBI:18420"/>
    </ligand>
</feature>
<dbReference type="GO" id="GO:0000287">
    <property type="term" value="F:magnesium ion binding"/>
    <property type="evidence" value="ECO:0007669"/>
    <property type="project" value="UniProtKB-UniRule"/>
</dbReference>
<reference evidence="12 13" key="1">
    <citation type="journal article" date="2012" name="J. Bacteriol.">
        <title>Genome sequence of an alkane-degrading bacterium, Alcanivorax pacificus type strain W11-5, isolated from deep sea sediment.</title>
        <authorList>
            <person name="Lai Q."/>
            <person name="Shao Z."/>
        </authorList>
    </citation>
    <scope>NUCLEOTIDE SEQUENCE [LARGE SCALE GENOMIC DNA]</scope>
    <source>
        <strain evidence="12 13">W11-5</strain>
    </source>
</reference>
<dbReference type="HOGENOM" id="CLU_057607_2_2_6"/>
<dbReference type="EC" id="2.7.1.71" evidence="3 11"/>
<gene>
    <name evidence="11" type="primary">aroK</name>
    <name evidence="12" type="ORF">S7S_01710</name>
</gene>
<comment type="cofactor">
    <cofactor evidence="11">
        <name>Mg(2+)</name>
        <dbReference type="ChEBI" id="CHEBI:18420"/>
    </cofactor>
    <text evidence="11">Binds 1 Mg(2+) ion per subunit.</text>
</comment>
<evidence type="ECO:0000256" key="6">
    <source>
        <dbReference type="ARBA" id="ARBA00022741"/>
    </source>
</evidence>
<dbReference type="PRINTS" id="PR01100">
    <property type="entry name" value="SHIKIMTKNASE"/>
</dbReference>
<keyword evidence="6 11" id="KW-0547">Nucleotide-binding</keyword>
<organism evidence="12 13">
    <name type="scientific">Isoalcanivorax pacificus W11-5</name>
    <dbReference type="NCBI Taxonomy" id="391936"/>
    <lineage>
        <taxon>Bacteria</taxon>
        <taxon>Pseudomonadati</taxon>
        <taxon>Pseudomonadota</taxon>
        <taxon>Gammaproteobacteria</taxon>
        <taxon>Oceanospirillales</taxon>
        <taxon>Alcanivoracaceae</taxon>
        <taxon>Isoalcanivorax</taxon>
    </lineage>
</organism>
<dbReference type="RefSeq" id="WP_041025867.1">
    <property type="nucleotide sequence ID" value="NZ_CP004387.1"/>
</dbReference>
<evidence type="ECO:0000313" key="13">
    <source>
        <dbReference type="Proteomes" id="UP000006764"/>
    </source>
</evidence>
<dbReference type="GO" id="GO:0008652">
    <property type="term" value="P:amino acid biosynthetic process"/>
    <property type="evidence" value="ECO:0007669"/>
    <property type="project" value="UniProtKB-KW"/>
</dbReference>
<keyword evidence="7 11" id="KW-0418">Kinase</keyword>
<evidence type="ECO:0000256" key="4">
    <source>
        <dbReference type="ARBA" id="ARBA00022605"/>
    </source>
</evidence>
<keyword evidence="4 11" id="KW-0028">Amino-acid biosynthesis</keyword>
<dbReference type="SUPFAM" id="SSF52540">
    <property type="entry name" value="P-loop containing nucleoside triphosphate hydrolases"/>
    <property type="match status" value="1"/>
</dbReference>
<feature type="binding site" evidence="11">
    <location>
        <position position="61"/>
    </location>
    <ligand>
        <name>substrate</name>
    </ligand>
</feature>
<comment type="similarity">
    <text evidence="2 11">Belongs to the shikimate kinase family.</text>
</comment>
<evidence type="ECO:0000256" key="2">
    <source>
        <dbReference type="ARBA" id="ARBA00006997"/>
    </source>
</evidence>
<dbReference type="PANTHER" id="PTHR21087:SF16">
    <property type="entry name" value="SHIKIMATE KINASE 1, CHLOROPLASTIC"/>
    <property type="match status" value="1"/>
</dbReference>
<dbReference type="GO" id="GO:0009073">
    <property type="term" value="P:aromatic amino acid family biosynthetic process"/>
    <property type="evidence" value="ECO:0007669"/>
    <property type="project" value="UniProtKB-KW"/>
</dbReference>
<evidence type="ECO:0000256" key="7">
    <source>
        <dbReference type="ARBA" id="ARBA00022777"/>
    </source>
</evidence>
<comment type="caution">
    <text evidence="11">Lacks conserved residue(s) required for the propagation of feature annotation.</text>
</comment>